<evidence type="ECO:0000313" key="2">
    <source>
        <dbReference type="EMBL" id="OGM79553.1"/>
    </source>
</evidence>
<evidence type="ECO:0000259" key="1">
    <source>
        <dbReference type="Pfam" id="PF21694"/>
    </source>
</evidence>
<dbReference type="InterPro" id="IPR008921">
    <property type="entry name" value="DNA_pol3_clamp-load_cplx_C"/>
</dbReference>
<comment type="caution">
    <text evidence="2">The sequence shown here is derived from an EMBL/GenBank/DDBJ whole genome shotgun (WGS) entry which is preliminary data.</text>
</comment>
<dbReference type="AlphaFoldDB" id="A0A1F8CT77"/>
<dbReference type="Gene3D" id="1.20.272.10">
    <property type="match status" value="1"/>
</dbReference>
<reference evidence="2 3" key="1">
    <citation type="journal article" date="2016" name="Nat. Commun.">
        <title>Thousands of microbial genomes shed light on interconnected biogeochemical processes in an aquifer system.</title>
        <authorList>
            <person name="Anantharaman K."/>
            <person name="Brown C.T."/>
            <person name="Hug L.A."/>
            <person name="Sharon I."/>
            <person name="Castelle C.J."/>
            <person name="Probst A.J."/>
            <person name="Thomas B.C."/>
            <person name="Singh A."/>
            <person name="Wilkins M.J."/>
            <person name="Karaoz U."/>
            <person name="Brodie E.L."/>
            <person name="Williams K.H."/>
            <person name="Hubbard S.S."/>
            <person name="Banfield J.F."/>
        </authorList>
    </citation>
    <scope>NUCLEOTIDE SEQUENCE [LARGE SCALE GENOMIC DNA]</scope>
</reference>
<dbReference type="GO" id="GO:0003677">
    <property type="term" value="F:DNA binding"/>
    <property type="evidence" value="ECO:0007669"/>
    <property type="project" value="InterPro"/>
</dbReference>
<gene>
    <name evidence="2" type="ORF">A2382_02235</name>
</gene>
<dbReference type="InterPro" id="IPR048466">
    <property type="entry name" value="DNA_pol3_delta-like_C"/>
</dbReference>
<dbReference type="GO" id="GO:0006260">
    <property type="term" value="P:DNA replication"/>
    <property type="evidence" value="ECO:0007669"/>
    <property type="project" value="InterPro"/>
</dbReference>
<dbReference type="STRING" id="1802538.A2382_02235"/>
<dbReference type="Proteomes" id="UP000178999">
    <property type="component" value="Unassembled WGS sequence"/>
</dbReference>
<organism evidence="2 3">
    <name type="scientific">Candidatus Woesebacteria bacterium RIFOXYB1_FULL_38_16</name>
    <dbReference type="NCBI Taxonomy" id="1802538"/>
    <lineage>
        <taxon>Bacteria</taxon>
        <taxon>Candidatus Woeseibacteriota</taxon>
    </lineage>
</organism>
<dbReference type="EMBL" id="MGHY01000012">
    <property type="protein sequence ID" value="OGM79553.1"/>
    <property type="molecule type" value="Genomic_DNA"/>
</dbReference>
<sequence>MKITVIEGENEVASRKRFIFIKAEIRKRKWDIVKPVRVKGSYVYEQMANSSLFSEQTLYVIDGTSVFLEKDYQWISQNSGLNFNLLIWHSGILSQKIKKMLPKETRYETFQLEKKTFMFLDSLIPGNGERSLKILQEILKTENVEFIFALMAKHFRDLLIAKENVNLLGYPGWRARKVLDQAKKFEGECLARIVKSMADADTASKTGRAELELLLDLIVIRDLE</sequence>
<accession>A0A1F8CT77</accession>
<dbReference type="Pfam" id="PF21694">
    <property type="entry name" value="DNA_pol3_delta_C"/>
    <property type="match status" value="1"/>
</dbReference>
<proteinExistence type="predicted"/>
<dbReference type="SUPFAM" id="SSF48019">
    <property type="entry name" value="post-AAA+ oligomerization domain-like"/>
    <property type="match status" value="1"/>
</dbReference>
<name>A0A1F8CT77_9BACT</name>
<protein>
    <recommendedName>
        <fullName evidence="1">DNA polymerase III delta subunit-like C-terminal domain-containing protein</fullName>
    </recommendedName>
</protein>
<feature type="domain" description="DNA polymerase III delta subunit-like C-terminal" evidence="1">
    <location>
        <begin position="113"/>
        <end position="220"/>
    </location>
</feature>
<evidence type="ECO:0000313" key="3">
    <source>
        <dbReference type="Proteomes" id="UP000178999"/>
    </source>
</evidence>